<dbReference type="EMBL" id="QKKF02013724">
    <property type="protein sequence ID" value="RZF42921.1"/>
    <property type="molecule type" value="Genomic_DNA"/>
</dbReference>
<protein>
    <recommendedName>
        <fullName evidence="4">Odorant receptor</fullName>
    </recommendedName>
</protein>
<dbReference type="AlphaFoldDB" id="A0A482XCA6"/>
<gene>
    <name evidence="2" type="ORF">LSTR_LSTR003637</name>
</gene>
<feature type="transmembrane region" description="Helical" evidence="1">
    <location>
        <begin position="219"/>
        <end position="252"/>
    </location>
</feature>
<evidence type="ECO:0008006" key="4">
    <source>
        <dbReference type="Google" id="ProtNLM"/>
    </source>
</evidence>
<accession>A0A482XCA6</accession>
<evidence type="ECO:0000313" key="2">
    <source>
        <dbReference type="EMBL" id="RZF42921.1"/>
    </source>
</evidence>
<feature type="transmembrane region" description="Helical" evidence="1">
    <location>
        <begin position="69"/>
        <end position="92"/>
    </location>
</feature>
<evidence type="ECO:0000313" key="3">
    <source>
        <dbReference type="Proteomes" id="UP000291343"/>
    </source>
</evidence>
<keyword evidence="1" id="KW-0812">Transmembrane</keyword>
<dbReference type="InParanoid" id="A0A482XCA6"/>
<dbReference type="Proteomes" id="UP000291343">
    <property type="component" value="Unassembled WGS sequence"/>
</dbReference>
<sequence length="316" mass="36973">MVGQIKEVSPLLRTQSRIDVNKIESWILWQVSKEDWIRIKRGLEKTGVKFVIASGLLVSPEQPWLTMNLLMMLLALIFMSFFVYVGGVSMYYAQNDLTTFVEIAHAYTFVLAFWVLLSVHFVFKLPVLHELLQVVDADIFEYKNNCCKENEEKFKKQNRFYHLLFQTVLNAAILAAVLLLGFLAPAMIKLFEDENRRKVKEINYDFPVPLWFPFRTDNLFGFCFAYSLLMIEILLVAIYLAAAIPFLVYAAFEVNTQYRILKNSILNLEPRALEKYNCVCRVAESQIEMLRQDSFFEYCVQECIKENILHHIEILK</sequence>
<proteinExistence type="predicted"/>
<keyword evidence="3" id="KW-1185">Reference proteome</keyword>
<dbReference type="FunCoup" id="A0A482XCA6">
    <property type="interactions" value="91"/>
</dbReference>
<feature type="transmembrane region" description="Helical" evidence="1">
    <location>
        <begin position="163"/>
        <end position="188"/>
    </location>
</feature>
<evidence type="ECO:0000256" key="1">
    <source>
        <dbReference type="SAM" id="Phobius"/>
    </source>
</evidence>
<feature type="transmembrane region" description="Helical" evidence="1">
    <location>
        <begin position="104"/>
        <end position="123"/>
    </location>
</feature>
<organism evidence="2 3">
    <name type="scientific">Laodelphax striatellus</name>
    <name type="common">Small brown planthopper</name>
    <name type="synonym">Delphax striatella</name>
    <dbReference type="NCBI Taxonomy" id="195883"/>
    <lineage>
        <taxon>Eukaryota</taxon>
        <taxon>Metazoa</taxon>
        <taxon>Ecdysozoa</taxon>
        <taxon>Arthropoda</taxon>
        <taxon>Hexapoda</taxon>
        <taxon>Insecta</taxon>
        <taxon>Pterygota</taxon>
        <taxon>Neoptera</taxon>
        <taxon>Paraneoptera</taxon>
        <taxon>Hemiptera</taxon>
        <taxon>Auchenorrhyncha</taxon>
        <taxon>Fulgoroidea</taxon>
        <taxon>Delphacidae</taxon>
        <taxon>Criomorphinae</taxon>
        <taxon>Laodelphax</taxon>
    </lineage>
</organism>
<reference evidence="2 3" key="1">
    <citation type="journal article" date="2017" name="Gigascience">
        <title>Genome sequence of the small brown planthopper, Laodelphax striatellus.</title>
        <authorList>
            <person name="Zhu J."/>
            <person name="Jiang F."/>
            <person name="Wang X."/>
            <person name="Yang P."/>
            <person name="Bao Y."/>
            <person name="Zhao W."/>
            <person name="Wang W."/>
            <person name="Lu H."/>
            <person name="Wang Q."/>
            <person name="Cui N."/>
            <person name="Li J."/>
            <person name="Chen X."/>
            <person name="Luo L."/>
            <person name="Yu J."/>
            <person name="Kang L."/>
            <person name="Cui F."/>
        </authorList>
    </citation>
    <scope>NUCLEOTIDE SEQUENCE [LARGE SCALE GENOMIC DNA]</scope>
    <source>
        <strain evidence="2">Lst14</strain>
    </source>
</reference>
<keyword evidence="1" id="KW-1133">Transmembrane helix</keyword>
<keyword evidence="1" id="KW-0472">Membrane</keyword>
<name>A0A482XCA6_LAOST</name>
<comment type="caution">
    <text evidence="2">The sequence shown here is derived from an EMBL/GenBank/DDBJ whole genome shotgun (WGS) entry which is preliminary data.</text>
</comment>